<dbReference type="CDD" id="cd00761">
    <property type="entry name" value="Glyco_tranf_GTA_type"/>
    <property type="match status" value="1"/>
</dbReference>
<protein>
    <submittedName>
        <fullName evidence="2">Glycosyl transferase family 2</fullName>
    </submittedName>
</protein>
<dbReference type="SUPFAM" id="SSF53448">
    <property type="entry name" value="Nucleotide-diphospho-sugar transferases"/>
    <property type="match status" value="1"/>
</dbReference>
<evidence type="ECO:0000313" key="3">
    <source>
        <dbReference type="Proteomes" id="UP000248584"/>
    </source>
</evidence>
<dbReference type="Pfam" id="PF00535">
    <property type="entry name" value="Glycos_transf_2"/>
    <property type="match status" value="1"/>
</dbReference>
<dbReference type="InterPro" id="IPR001173">
    <property type="entry name" value="Glyco_trans_2-like"/>
</dbReference>
<organism evidence="2 3">
    <name type="scientific">Nonlabens dokdonensis</name>
    <dbReference type="NCBI Taxonomy" id="328515"/>
    <lineage>
        <taxon>Bacteria</taxon>
        <taxon>Pseudomonadati</taxon>
        <taxon>Bacteroidota</taxon>
        <taxon>Flavobacteriia</taxon>
        <taxon>Flavobacteriales</taxon>
        <taxon>Flavobacteriaceae</taxon>
        <taxon>Nonlabens</taxon>
    </lineage>
</organism>
<evidence type="ECO:0000259" key="1">
    <source>
        <dbReference type="Pfam" id="PF00535"/>
    </source>
</evidence>
<keyword evidence="2" id="KW-0808">Transferase</keyword>
<dbReference type="Proteomes" id="UP000248584">
    <property type="component" value="Unassembled WGS sequence"/>
</dbReference>
<dbReference type="Gene3D" id="3.90.550.10">
    <property type="entry name" value="Spore Coat Polysaccharide Biosynthesis Protein SpsA, Chain A"/>
    <property type="match status" value="1"/>
</dbReference>
<sequence>MTDSQPKISIIVPCYKQAHYLDTSLKSVLDQSYDSWECVIVNDGSPDHTEAVAHKWSEKDARFNYLKKENGGLSSARNAGIAVAKGVFILPLDADDVLHPNYLKETISVFDTNKKVAIVGCYSIFFKENIDNVVMIHKPKGNNCRNLLYVNQLVATSLYKKQLWEEVGGYDESMKDGFEDWDFWLSVTKRGNEYAIVPEPLFYYRKASQSMLVDTIKTKAEKVKEYLIHKHREIYIEDFDNCVRVFTHHLVTSRRKEQRLQQSLEYKIGKLILKPFKLLGLFKTKTTSTQ</sequence>
<dbReference type="PANTHER" id="PTHR43685:SF2">
    <property type="entry name" value="GLYCOSYLTRANSFERASE 2-LIKE DOMAIN-CONTAINING PROTEIN"/>
    <property type="match status" value="1"/>
</dbReference>
<accession>A0ABX5PYX1</accession>
<dbReference type="EMBL" id="QKZR01000002">
    <property type="protein sequence ID" value="PZX40940.1"/>
    <property type="molecule type" value="Genomic_DNA"/>
</dbReference>
<evidence type="ECO:0000313" key="2">
    <source>
        <dbReference type="EMBL" id="PZX40940.1"/>
    </source>
</evidence>
<dbReference type="PANTHER" id="PTHR43685">
    <property type="entry name" value="GLYCOSYLTRANSFERASE"/>
    <property type="match status" value="1"/>
</dbReference>
<proteinExistence type="predicted"/>
<feature type="domain" description="Glycosyltransferase 2-like" evidence="1">
    <location>
        <begin position="9"/>
        <end position="143"/>
    </location>
</feature>
<name>A0ABX5PYX1_9FLAO</name>
<dbReference type="GO" id="GO:0016740">
    <property type="term" value="F:transferase activity"/>
    <property type="evidence" value="ECO:0007669"/>
    <property type="project" value="UniProtKB-KW"/>
</dbReference>
<dbReference type="RefSeq" id="WP_015362911.1">
    <property type="nucleotide sequence ID" value="NZ_QKZR01000002.1"/>
</dbReference>
<dbReference type="InterPro" id="IPR050834">
    <property type="entry name" value="Glycosyltransf_2"/>
</dbReference>
<comment type="caution">
    <text evidence="2">The sequence shown here is derived from an EMBL/GenBank/DDBJ whole genome shotgun (WGS) entry which is preliminary data.</text>
</comment>
<keyword evidence="3" id="KW-1185">Reference proteome</keyword>
<reference evidence="2 3" key="1">
    <citation type="submission" date="2018-06" db="EMBL/GenBank/DDBJ databases">
        <title>Genomic Encyclopedia of Archaeal and Bacterial Type Strains, Phase II (KMG-II): from individual species to whole genera.</title>
        <authorList>
            <person name="Goeker M."/>
        </authorList>
    </citation>
    <scope>NUCLEOTIDE SEQUENCE [LARGE SCALE GENOMIC DNA]</scope>
    <source>
        <strain evidence="2 3">DSM 17205</strain>
    </source>
</reference>
<dbReference type="InterPro" id="IPR029044">
    <property type="entry name" value="Nucleotide-diphossugar_trans"/>
</dbReference>
<gene>
    <name evidence="2" type="ORF">LX97_01713</name>
</gene>